<name>A0A1B4XGY4_9GAMM</name>
<evidence type="ECO:0000313" key="3">
    <source>
        <dbReference type="Proteomes" id="UP000243180"/>
    </source>
</evidence>
<dbReference type="RefSeq" id="WP_096360866.1">
    <property type="nucleotide sequence ID" value="NZ_AP014879.1"/>
</dbReference>
<dbReference type="InParanoid" id="A0A1B4XGY4"/>
<feature type="transmembrane region" description="Helical" evidence="1">
    <location>
        <begin position="85"/>
        <end position="106"/>
    </location>
</feature>
<keyword evidence="1" id="KW-0472">Membrane</keyword>
<reference evidence="2 3" key="1">
    <citation type="submission" date="2015-05" db="EMBL/GenBank/DDBJ databases">
        <title>Complete genome sequence of a sulfur-oxidizing gammaproteobacterium strain HA5.</title>
        <authorList>
            <person name="Miura A."/>
            <person name="Kojima H."/>
            <person name="Fukui M."/>
        </authorList>
    </citation>
    <scope>NUCLEOTIDE SEQUENCE [LARGE SCALE GENOMIC DNA]</scope>
    <source>
        <strain evidence="2 3">HA5</strain>
    </source>
</reference>
<dbReference type="AlphaFoldDB" id="A0A1B4XGY4"/>
<keyword evidence="1" id="KW-1133">Transmembrane helix</keyword>
<evidence type="ECO:0000313" key="2">
    <source>
        <dbReference type="EMBL" id="BAV34078.1"/>
    </source>
</evidence>
<gene>
    <name evidence="2" type="ORF">SCL_1780</name>
</gene>
<dbReference type="EMBL" id="AP014879">
    <property type="protein sequence ID" value="BAV34078.1"/>
    <property type="molecule type" value="Genomic_DNA"/>
</dbReference>
<feature type="transmembrane region" description="Helical" evidence="1">
    <location>
        <begin position="52"/>
        <end position="79"/>
    </location>
</feature>
<evidence type="ECO:0000256" key="1">
    <source>
        <dbReference type="SAM" id="Phobius"/>
    </source>
</evidence>
<dbReference type="KEGG" id="slim:SCL_1780"/>
<keyword evidence="1" id="KW-0812">Transmembrane</keyword>
<proteinExistence type="predicted"/>
<keyword evidence="3" id="KW-1185">Reference proteome</keyword>
<dbReference type="Proteomes" id="UP000243180">
    <property type="component" value="Chromosome"/>
</dbReference>
<accession>A0A1B4XGY4</accession>
<dbReference type="Pfam" id="PF07332">
    <property type="entry name" value="Phage_holin_3_6"/>
    <property type="match status" value="1"/>
</dbReference>
<dbReference type="FunCoup" id="A0A1B4XGY4">
    <property type="interactions" value="12"/>
</dbReference>
<protein>
    <submittedName>
        <fullName evidence="2">Membrane protein</fullName>
    </submittedName>
</protein>
<dbReference type="OrthoDB" id="198068at2"/>
<organism evidence="2 3">
    <name type="scientific">Sulfuricaulis limicola</name>
    <dbReference type="NCBI Taxonomy" id="1620215"/>
    <lineage>
        <taxon>Bacteria</taxon>
        <taxon>Pseudomonadati</taxon>
        <taxon>Pseudomonadota</taxon>
        <taxon>Gammaproteobacteria</taxon>
        <taxon>Acidiferrobacterales</taxon>
        <taxon>Acidiferrobacteraceae</taxon>
        <taxon>Sulfuricaulis</taxon>
    </lineage>
</organism>
<sequence>MKRDIQTAGAPPAVGLYGSIKNLAASLVSHLHTRLELFAIEFAEEKLRLTSLLVGVILALFFSFMTLILAVLFIIAAYWDTPYRLHAVAILAVLFLAGAGITGAMVRARLKSGPRLFEASLAELYKDRQQLNSP</sequence>
<dbReference type="InterPro" id="IPR009937">
    <property type="entry name" value="Phage_holin_3_6"/>
</dbReference>